<dbReference type="Gene3D" id="3.50.50.60">
    <property type="entry name" value="FAD/NAD(P)-binding domain"/>
    <property type="match status" value="2"/>
</dbReference>
<dbReference type="PANTHER" id="PTHR46313">
    <property type="match status" value="1"/>
</dbReference>
<dbReference type="InterPro" id="IPR036188">
    <property type="entry name" value="FAD/NAD-bd_sf"/>
</dbReference>
<name>A0ABD3M8H9_9STRA</name>
<evidence type="ECO:0000313" key="4">
    <source>
        <dbReference type="Proteomes" id="UP001530293"/>
    </source>
</evidence>
<keyword evidence="1" id="KW-0732">Signal</keyword>
<accession>A0ABD3M8H9</accession>
<dbReference type="AlphaFoldDB" id="A0ABD3M8H9"/>
<dbReference type="InterPro" id="IPR045892">
    <property type="entry name" value="CrtISO-like"/>
</dbReference>
<dbReference type="SUPFAM" id="SSF51905">
    <property type="entry name" value="FAD/NAD(P)-binding domain"/>
    <property type="match status" value="1"/>
</dbReference>
<organism evidence="3 4">
    <name type="scientific">Discostella pseudostelligera</name>
    <dbReference type="NCBI Taxonomy" id="259834"/>
    <lineage>
        <taxon>Eukaryota</taxon>
        <taxon>Sar</taxon>
        <taxon>Stramenopiles</taxon>
        <taxon>Ochrophyta</taxon>
        <taxon>Bacillariophyta</taxon>
        <taxon>Coscinodiscophyceae</taxon>
        <taxon>Thalassiosirophycidae</taxon>
        <taxon>Stephanodiscales</taxon>
        <taxon>Stephanodiscaceae</taxon>
        <taxon>Discostella</taxon>
    </lineage>
</organism>
<keyword evidence="4" id="KW-1185">Reference proteome</keyword>
<proteinExistence type="predicted"/>
<gene>
    <name evidence="3" type="ORF">ACHAWU_008650</name>
</gene>
<dbReference type="InterPro" id="IPR002937">
    <property type="entry name" value="Amino_oxidase"/>
</dbReference>
<dbReference type="Proteomes" id="UP001530293">
    <property type="component" value="Unassembled WGS sequence"/>
</dbReference>
<evidence type="ECO:0000313" key="3">
    <source>
        <dbReference type="EMBL" id="KAL3759041.1"/>
    </source>
</evidence>
<dbReference type="Pfam" id="PF01593">
    <property type="entry name" value="Amino_oxidase"/>
    <property type="match status" value="1"/>
</dbReference>
<dbReference type="PANTHER" id="PTHR46313:SF3">
    <property type="entry name" value="PROLYCOPENE ISOMERASE, CHLOROPLASTIC"/>
    <property type="match status" value="1"/>
</dbReference>
<protein>
    <recommendedName>
        <fullName evidence="2">Amine oxidase domain-containing protein</fullName>
    </recommendedName>
</protein>
<feature type="domain" description="Amine oxidase" evidence="2">
    <location>
        <begin position="89"/>
        <end position="516"/>
    </location>
</feature>
<reference evidence="3 4" key="1">
    <citation type="submission" date="2024-10" db="EMBL/GenBank/DDBJ databases">
        <title>Updated reference genomes for cyclostephanoid diatoms.</title>
        <authorList>
            <person name="Roberts W.R."/>
            <person name="Alverson A.J."/>
        </authorList>
    </citation>
    <scope>NUCLEOTIDE SEQUENCE [LARGE SCALE GENOMIC DNA]</scope>
    <source>
        <strain evidence="3 4">AJA232-27</strain>
    </source>
</reference>
<feature type="chain" id="PRO_5044852168" description="Amine oxidase domain-containing protein" evidence="1">
    <location>
        <begin position="29"/>
        <end position="662"/>
    </location>
</feature>
<sequence length="662" mass="72446">MATTMASTIVAMNIIALFHVRSIAPITAFQPPASFSVSRMSNRQNHSNLNSSISRCKLFEIHNSITTTDDITIHNIEEEWDVVVVGSGIGGLSAASMCATYGLKTICVEAHEHAGGVAHSFERKPSPSSIKQSSANDSSRNFFFDSGPSLLSGMSSKGTNPLRQVLDAIGTADSIDWITYDGWMVYDTAYPPEDHRSTFRLTTGDNGSWEKEIERKAGKTSSTEFTKFRNRMMSPNGISESSALIPPLALRGDFGVLWTMATYLGKFLKIGLKGTLLTGAFTKCMNMYELTDEFNRQWFDYLAFALSGLDAAHTQAAPVAYTMIDLHKEGAVLDYPRGGMGSLVQALVKGLEMKRGQDGVAGELRLKSCVERFLLEEDNGTAKCTGVQLENGTILHARKGVVCNAPLWNMAKILENSLDPLEGESALSAAVKEVRKQADAMEMTGSFMHLHLGIPSEGLPADLECHHSVLNLSTDVTAEQNLVIVSIPTIFDPTLAPEGYHIIHAYTAASENFVDWDDKLTKGYDDGKTEQNDYKRSEEYKDLKEKKAEALWLAMERIIPDIRERSRRKGSVVEIGTPLTHRRYNRRYRGTYGPAPANGKDVWELPGPKTPISGLLACGDTTFPGIGLPGVAASGTIAANTIVDPSVQLRLMEDMKRMGALQ</sequence>
<feature type="signal peptide" evidence="1">
    <location>
        <begin position="1"/>
        <end position="28"/>
    </location>
</feature>
<dbReference type="EMBL" id="JALLBG020000214">
    <property type="protein sequence ID" value="KAL3759041.1"/>
    <property type="molecule type" value="Genomic_DNA"/>
</dbReference>
<evidence type="ECO:0000256" key="1">
    <source>
        <dbReference type="SAM" id="SignalP"/>
    </source>
</evidence>
<comment type="caution">
    <text evidence="3">The sequence shown here is derived from an EMBL/GenBank/DDBJ whole genome shotgun (WGS) entry which is preliminary data.</text>
</comment>
<evidence type="ECO:0000259" key="2">
    <source>
        <dbReference type="Pfam" id="PF01593"/>
    </source>
</evidence>